<dbReference type="AlphaFoldDB" id="A0AAD4YYC0"/>
<evidence type="ECO:0000313" key="3">
    <source>
        <dbReference type="Proteomes" id="UP001054821"/>
    </source>
</evidence>
<feature type="region of interest" description="Disordered" evidence="1">
    <location>
        <begin position="168"/>
        <end position="189"/>
    </location>
</feature>
<reference evidence="2 3" key="1">
    <citation type="journal article" date="2022" name="G3 (Bethesda)">
        <title>Whole-genome sequence and methylome profiling of the almond [Prunus dulcis (Mill.) D.A. Webb] cultivar 'Nonpareil'.</title>
        <authorList>
            <person name="D'Amico-Willman K.M."/>
            <person name="Ouma W.Z."/>
            <person name="Meulia T."/>
            <person name="Sideli G.M."/>
            <person name="Gradziel T.M."/>
            <person name="Fresnedo-Ramirez J."/>
        </authorList>
    </citation>
    <scope>NUCLEOTIDE SEQUENCE [LARGE SCALE GENOMIC DNA]</scope>
    <source>
        <strain evidence="2">Clone GOH B32 T37-40</strain>
    </source>
</reference>
<evidence type="ECO:0000313" key="2">
    <source>
        <dbReference type="EMBL" id="KAI5326887.1"/>
    </source>
</evidence>
<sequence length="189" mass="20965">MGCAFSSSSTRPWIIAFEASDHMTNDSSWFLASTAPHRCLVKVVNDLVKKTTIGIGKEKGDLYYFEETDSVGHVFQIDGDYTSEPCSQVFSWATLLSKRVTSVFILPLASTVSMDVEFQEHTSYFSQEVPNSLLYGEHLVHLEFSDYLIKLLVDEILGLNQSGADLQTDIEPQGESPSAVKGKENSKVL</sequence>
<dbReference type="EMBL" id="JAJFAZ020000006">
    <property type="protein sequence ID" value="KAI5326887.1"/>
    <property type="molecule type" value="Genomic_DNA"/>
</dbReference>
<organism evidence="2 3">
    <name type="scientific">Prunus dulcis</name>
    <name type="common">Almond</name>
    <name type="synonym">Amygdalus dulcis</name>
    <dbReference type="NCBI Taxonomy" id="3755"/>
    <lineage>
        <taxon>Eukaryota</taxon>
        <taxon>Viridiplantae</taxon>
        <taxon>Streptophyta</taxon>
        <taxon>Embryophyta</taxon>
        <taxon>Tracheophyta</taxon>
        <taxon>Spermatophyta</taxon>
        <taxon>Magnoliopsida</taxon>
        <taxon>eudicotyledons</taxon>
        <taxon>Gunneridae</taxon>
        <taxon>Pentapetalae</taxon>
        <taxon>rosids</taxon>
        <taxon>fabids</taxon>
        <taxon>Rosales</taxon>
        <taxon>Rosaceae</taxon>
        <taxon>Amygdaloideae</taxon>
        <taxon>Amygdaleae</taxon>
        <taxon>Prunus</taxon>
    </lineage>
</organism>
<dbReference type="Proteomes" id="UP001054821">
    <property type="component" value="Chromosome 6"/>
</dbReference>
<proteinExistence type="predicted"/>
<accession>A0AAD4YYC0</accession>
<comment type="caution">
    <text evidence="2">The sequence shown here is derived from an EMBL/GenBank/DDBJ whole genome shotgun (WGS) entry which is preliminary data.</text>
</comment>
<name>A0AAD4YYC0_PRUDU</name>
<protein>
    <submittedName>
        <fullName evidence="2">Uncharacterized protein</fullName>
    </submittedName>
</protein>
<evidence type="ECO:0000256" key="1">
    <source>
        <dbReference type="SAM" id="MobiDB-lite"/>
    </source>
</evidence>
<keyword evidence="3" id="KW-1185">Reference proteome</keyword>
<gene>
    <name evidence="2" type="ORF">L3X38_035961</name>
</gene>